<name>A0AAV4WGX8_CAEEX</name>
<sequence length="105" mass="11912">MHSLGEQSVAFAGISLIPRTLRQRHVPELTWAENNGGEKRIPLRVMRFGNRHTGKRKKKKNPEGKLVGKRIFVDKKAFVTPLGLADVRVCLGREKNELFVRVPLS</sequence>
<protein>
    <submittedName>
        <fullName evidence="1">Uncharacterized protein</fullName>
    </submittedName>
</protein>
<evidence type="ECO:0000313" key="2">
    <source>
        <dbReference type="Proteomes" id="UP001054945"/>
    </source>
</evidence>
<reference evidence="1 2" key="1">
    <citation type="submission" date="2021-06" db="EMBL/GenBank/DDBJ databases">
        <title>Caerostris extrusa draft genome.</title>
        <authorList>
            <person name="Kono N."/>
            <person name="Arakawa K."/>
        </authorList>
    </citation>
    <scope>NUCLEOTIDE SEQUENCE [LARGE SCALE GENOMIC DNA]</scope>
</reference>
<organism evidence="1 2">
    <name type="scientific">Caerostris extrusa</name>
    <name type="common">Bark spider</name>
    <name type="synonym">Caerostris bankana</name>
    <dbReference type="NCBI Taxonomy" id="172846"/>
    <lineage>
        <taxon>Eukaryota</taxon>
        <taxon>Metazoa</taxon>
        <taxon>Ecdysozoa</taxon>
        <taxon>Arthropoda</taxon>
        <taxon>Chelicerata</taxon>
        <taxon>Arachnida</taxon>
        <taxon>Araneae</taxon>
        <taxon>Araneomorphae</taxon>
        <taxon>Entelegynae</taxon>
        <taxon>Araneoidea</taxon>
        <taxon>Araneidae</taxon>
        <taxon>Caerostris</taxon>
    </lineage>
</organism>
<comment type="caution">
    <text evidence="1">The sequence shown here is derived from an EMBL/GenBank/DDBJ whole genome shotgun (WGS) entry which is preliminary data.</text>
</comment>
<dbReference type="AlphaFoldDB" id="A0AAV4WGX8"/>
<keyword evidence="2" id="KW-1185">Reference proteome</keyword>
<proteinExistence type="predicted"/>
<accession>A0AAV4WGX8</accession>
<dbReference type="Proteomes" id="UP001054945">
    <property type="component" value="Unassembled WGS sequence"/>
</dbReference>
<dbReference type="EMBL" id="BPLR01016150">
    <property type="protein sequence ID" value="GIY81638.1"/>
    <property type="molecule type" value="Genomic_DNA"/>
</dbReference>
<gene>
    <name evidence="1" type="ORF">CEXT_222221</name>
</gene>
<evidence type="ECO:0000313" key="1">
    <source>
        <dbReference type="EMBL" id="GIY81638.1"/>
    </source>
</evidence>